<dbReference type="AlphaFoldDB" id="A0A1H1G7Y0"/>
<dbReference type="EMBL" id="FNKX01000001">
    <property type="protein sequence ID" value="SDR09307.1"/>
    <property type="molecule type" value="Genomic_DNA"/>
</dbReference>
<dbReference type="SUPFAM" id="SSF52833">
    <property type="entry name" value="Thioredoxin-like"/>
    <property type="match status" value="1"/>
</dbReference>
<dbReference type="Pfam" id="PF05988">
    <property type="entry name" value="DUF899"/>
    <property type="match status" value="1"/>
</dbReference>
<evidence type="ECO:0000313" key="1">
    <source>
        <dbReference type="EMBL" id="SDR09307.1"/>
    </source>
</evidence>
<dbReference type="RefSeq" id="WP_090803951.1">
    <property type="nucleotide sequence ID" value="NZ_FNKX01000001.1"/>
</dbReference>
<dbReference type="STRING" id="157910.SAMN05445850_2760"/>
<protein>
    <submittedName>
        <fullName evidence="1">Predicted dithiol-disulfide oxidoreductase, DUF899 family</fullName>
    </submittedName>
</protein>
<accession>A0A1H1G7Y0</accession>
<organism evidence="1 2">
    <name type="scientific">Paraburkholderia tuberum</name>
    <dbReference type="NCBI Taxonomy" id="157910"/>
    <lineage>
        <taxon>Bacteria</taxon>
        <taxon>Pseudomonadati</taxon>
        <taxon>Pseudomonadota</taxon>
        <taxon>Betaproteobacteria</taxon>
        <taxon>Burkholderiales</taxon>
        <taxon>Burkholderiaceae</taxon>
        <taxon>Paraburkholderia</taxon>
    </lineage>
</organism>
<dbReference type="InterPro" id="IPR036249">
    <property type="entry name" value="Thioredoxin-like_sf"/>
</dbReference>
<keyword evidence="2" id="KW-1185">Reference proteome</keyword>
<name>A0A1H1G7Y0_9BURK</name>
<gene>
    <name evidence="1" type="ORF">SAMN05445850_2760</name>
</gene>
<reference evidence="2" key="1">
    <citation type="submission" date="2016-10" db="EMBL/GenBank/DDBJ databases">
        <authorList>
            <person name="Varghese N."/>
            <person name="Submissions S."/>
        </authorList>
    </citation>
    <scope>NUCLEOTIDE SEQUENCE [LARGE SCALE GENOMIC DNA]</scope>
    <source>
        <strain evidence="2">DUS833</strain>
    </source>
</reference>
<evidence type="ECO:0000313" key="2">
    <source>
        <dbReference type="Proteomes" id="UP000199365"/>
    </source>
</evidence>
<dbReference type="InterPro" id="IPR010296">
    <property type="entry name" value="DUF899_thioredox"/>
</dbReference>
<dbReference type="Proteomes" id="UP000199365">
    <property type="component" value="Unassembled WGS sequence"/>
</dbReference>
<sequence length="248" mass="28415">MEPQHRIGSQEEWLAASRALLADEKAHMRAGDELARKRRELPWVKVDKVYTFDTPEGRKTLAELFDGRSQLIVYHFMLGPDWEEGCVGCSFLSDHMSGILTHLVHHDVSYVTVSHAPLEKIDAFKRRMGWTFPWVSSSGSDFNFDYHVSFTPEQLASKKAFYNFTEQDVGIDEQHGHSVFYKDANGDVYHTYSCYARGDERFVNTYALLDIAPKGRNENSGLTDWVRHHDRYDDHARAACPACGSYTV</sequence>
<proteinExistence type="predicted"/>